<dbReference type="PANTHER" id="PTHR44757:SF2">
    <property type="entry name" value="BIOFILM ARCHITECTURE MAINTENANCE PROTEIN MBAA"/>
    <property type="match status" value="1"/>
</dbReference>
<comment type="caution">
    <text evidence="4">The sequence shown here is derived from an EMBL/GenBank/DDBJ whole genome shotgun (WGS) entry which is preliminary data.</text>
</comment>
<dbReference type="InterPro" id="IPR001610">
    <property type="entry name" value="PAC"/>
</dbReference>
<dbReference type="EMBL" id="MWPS01000003">
    <property type="protein sequence ID" value="OPG17492.1"/>
    <property type="molecule type" value="Genomic_DNA"/>
</dbReference>
<evidence type="ECO:0000313" key="5">
    <source>
        <dbReference type="Proteomes" id="UP000190229"/>
    </source>
</evidence>
<dbReference type="NCBIfam" id="TIGR00254">
    <property type="entry name" value="GGDEF"/>
    <property type="match status" value="1"/>
</dbReference>
<dbReference type="AlphaFoldDB" id="A0A1V4EXB4"/>
<dbReference type="InterPro" id="IPR029787">
    <property type="entry name" value="Nucleotide_cyclase"/>
</dbReference>
<protein>
    <recommendedName>
        <fullName evidence="6">Diguanylate cyclase</fullName>
    </recommendedName>
</protein>
<dbReference type="Gene3D" id="3.30.70.270">
    <property type="match status" value="1"/>
</dbReference>
<evidence type="ECO:0000259" key="1">
    <source>
        <dbReference type="PROSITE" id="PS50112"/>
    </source>
</evidence>
<proteinExistence type="predicted"/>
<dbReference type="InterPro" id="IPR035965">
    <property type="entry name" value="PAS-like_dom_sf"/>
</dbReference>
<dbReference type="CDD" id="cd01949">
    <property type="entry name" value="GGDEF"/>
    <property type="match status" value="1"/>
</dbReference>
<dbReference type="InterPro" id="IPR000700">
    <property type="entry name" value="PAS-assoc_C"/>
</dbReference>
<sequence>MNLSFTPNREQMYRLIAENMTDMIGFLDREGNYVYASPSHHFKLGYGVDELLHKSAFSYLHPSDQARIKDRFFMLPNHIDGIATDFQFKNANNEYIHLEVHAKPIYEAGEWVGVLVVGRDVTEIRKAWELVRINEQRFRSLFEFNPNAIYAMDGSGVFTQVNPATERLTGYSADELIGSSSLKYVHPDDRVTAIRNFRQALKGTASTFEMVTIHKSGSNIQLSVTYVPMTINGQIVGVFGITTDITEEKNAKAQVEFLAYHDPLTHLLNRRSLDAHIKACLAASKPHLGVAILLIDLDEFKRVNDTYGHHAGDALICGVSERLQEIESKHVSAFRLGGDEFCVVVCRLTSPDEAQSFAEHVLAALSEKILYDDWTIRVTPSIGFAYAPKDGQLPETLLIHADHALYAAKRSGKNRVVAYSIE</sequence>
<dbReference type="InterPro" id="IPR043128">
    <property type="entry name" value="Rev_trsase/Diguanyl_cyclase"/>
</dbReference>
<dbReference type="SUPFAM" id="SSF55073">
    <property type="entry name" value="Nucleotide cyclase"/>
    <property type="match status" value="1"/>
</dbReference>
<dbReference type="SMART" id="SM00091">
    <property type="entry name" value="PAS"/>
    <property type="match status" value="2"/>
</dbReference>
<dbReference type="PROSITE" id="PS50112">
    <property type="entry name" value="PAS"/>
    <property type="match status" value="2"/>
</dbReference>
<evidence type="ECO:0000259" key="3">
    <source>
        <dbReference type="PROSITE" id="PS50887"/>
    </source>
</evidence>
<dbReference type="InterPro" id="IPR000014">
    <property type="entry name" value="PAS"/>
</dbReference>
<dbReference type="SMART" id="SM00267">
    <property type="entry name" value="GGDEF"/>
    <property type="match status" value="1"/>
</dbReference>
<dbReference type="Pfam" id="PF00990">
    <property type="entry name" value="GGDEF"/>
    <property type="match status" value="1"/>
</dbReference>
<evidence type="ECO:0000259" key="2">
    <source>
        <dbReference type="PROSITE" id="PS50113"/>
    </source>
</evidence>
<dbReference type="FunFam" id="3.30.70.270:FF:000001">
    <property type="entry name" value="Diguanylate cyclase domain protein"/>
    <property type="match status" value="1"/>
</dbReference>
<dbReference type="PANTHER" id="PTHR44757">
    <property type="entry name" value="DIGUANYLATE CYCLASE DGCP"/>
    <property type="match status" value="1"/>
</dbReference>
<dbReference type="NCBIfam" id="TIGR00229">
    <property type="entry name" value="sensory_box"/>
    <property type="match status" value="2"/>
</dbReference>
<dbReference type="Gene3D" id="3.30.450.20">
    <property type="entry name" value="PAS domain"/>
    <property type="match status" value="2"/>
</dbReference>
<organism evidence="4 5">
    <name type="scientific">Ferroacidibacillus organovorans</name>
    <dbReference type="NCBI Taxonomy" id="1765683"/>
    <lineage>
        <taxon>Bacteria</taxon>
        <taxon>Bacillati</taxon>
        <taxon>Bacillota</taxon>
        <taxon>Bacilli</taxon>
        <taxon>Bacillales</taxon>
        <taxon>Alicyclobacillaceae</taxon>
        <taxon>Ferroacidibacillus</taxon>
    </lineage>
</organism>
<dbReference type="SUPFAM" id="SSF55785">
    <property type="entry name" value="PYP-like sensor domain (PAS domain)"/>
    <property type="match status" value="2"/>
</dbReference>
<dbReference type="InterPro" id="IPR000160">
    <property type="entry name" value="GGDEF_dom"/>
</dbReference>
<dbReference type="PROSITE" id="PS50887">
    <property type="entry name" value="GGDEF"/>
    <property type="match status" value="1"/>
</dbReference>
<feature type="domain" description="PAC" evidence="2">
    <location>
        <begin position="206"/>
        <end position="257"/>
    </location>
</feature>
<feature type="domain" description="PAS" evidence="1">
    <location>
        <begin position="9"/>
        <end position="82"/>
    </location>
</feature>
<feature type="domain" description="GGDEF" evidence="3">
    <location>
        <begin position="288"/>
        <end position="421"/>
    </location>
</feature>
<evidence type="ECO:0000313" key="4">
    <source>
        <dbReference type="EMBL" id="OPG17492.1"/>
    </source>
</evidence>
<reference evidence="4 5" key="1">
    <citation type="submission" date="2017-02" db="EMBL/GenBank/DDBJ databases">
        <title>Draft genome of Acidibacillus ferrooxidans Huett2.</title>
        <authorList>
            <person name="Schopf S."/>
        </authorList>
    </citation>
    <scope>NUCLEOTIDE SEQUENCE [LARGE SCALE GENOMIC DNA]</scope>
    <source>
        <strain evidence="4 5">Huett2</strain>
    </source>
</reference>
<keyword evidence="5" id="KW-1185">Reference proteome</keyword>
<dbReference type="SMART" id="SM00086">
    <property type="entry name" value="PAC"/>
    <property type="match status" value="2"/>
</dbReference>
<dbReference type="PROSITE" id="PS50113">
    <property type="entry name" value="PAC"/>
    <property type="match status" value="1"/>
</dbReference>
<feature type="domain" description="PAS" evidence="1">
    <location>
        <begin position="134"/>
        <end position="204"/>
    </location>
</feature>
<dbReference type="GO" id="GO:0006355">
    <property type="term" value="P:regulation of DNA-templated transcription"/>
    <property type="evidence" value="ECO:0007669"/>
    <property type="project" value="InterPro"/>
</dbReference>
<dbReference type="InterPro" id="IPR013767">
    <property type="entry name" value="PAS_fold"/>
</dbReference>
<evidence type="ECO:0008006" key="6">
    <source>
        <dbReference type="Google" id="ProtNLM"/>
    </source>
</evidence>
<dbReference type="Pfam" id="PF00989">
    <property type="entry name" value="PAS"/>
    <property type="match status" value="2"/>
</dbReference>
<dbReference type="CDD" id="cd00130">
    <property type="entry name" value="PAS"/>
    <property type="match status" value="2"/>
</dbReference>
<name>A0A1V4EXB4_9BACL</name>
<accession>A0A1V4EXB4</accession>
<dbReference type="Proteomes" id="UP000190229">
    <property type="component" value="Unassembled WGS sequence"/>
</dbReference>
<gene>
    <name evidence="4" type="ORF">B2M26_01835</name>
</gene>
<dbReference type="InterPro" id="IPR052155">
    <property type="entry name" value="Biofilm_reg_signaling"/>
</dbReference>